<gene>
    <name evidence="2" type="ORF">NPE20_05145</name>
</gene>
<protein>
    <submittedName>
        <fullName evidence="2">Helix-turn-helix transcriptional regulator</fullName>
    </submittedName>
</protein>
<reference evidence="2 3" key="1">
    <citation type="submission" date="2022-07" db="EMBL/GenBank/DDBJ databases">
        <title>Mucilaginibacter sp. JC4.</title>
        <authorList>
            <person name="Le V."/>
            <person name="Ko S.-R."/>
            <person name="Ahn C.-Y."/>
            <person name="Oh H.-M."/>
        </authorList>
    </citation>
    <scope>NUCLEOTIDE SEQUENCE [LARGE SCALE GENOMIC DNA]</scope>
    <source>
        <strain evidence="2 3">JC4</strain>
    </source>
</reference>
<evidence type="ECO:0000313" key="3">
    <source>
        <dbReference type="Proteomes" id="UP001204376"/>
    </source>
</evidence>
<name>A0ABT1SYN0_9SPHI</name>
<dbReference type="Gene3D" id="1.10.260.40">
    <property type="entry name" value="lambda repressor-like DNA-binding domains"/>
    <property type="match status" value="1"/>
</dbReference>
<dbReference type="InterPro" id="IPR001387">
    <property type="entry name" value="Cro/C1-type_HTH"/>
</dbReference>
<keyword evidence="3" id="KW-1185">Reference proteome</keyword>
<proteinExistence type="predicted"/>
<dbReference type="SUPFAM" id="SSF47413">
    <property type="entry name" value="lambda repressor-like DNA-binding domains"/>
    <property type="match status" value="1"/>
</dbReference>
<evidence type="ECO:0000259" key="1">
    <source>
        <dbReference type="PROSITE" id="PS50943"/>
    </source>
</evidence>
<evidence type="ECO:0000313" key="2">
    <source>
        <dbReference type="EMBL" id="MCQ6957328.1"/>
    </source>
</evidence>
<feature type="domain" description="HTH cro/C1-type" evidence="1">
    <location>
        <begin position="63"/>
        <end position="89"/>
    </location>
</feature>
<sequence>MKTGNGLTFLGRLLDKVCAADLLQSEHRQALSARIEHLLAETGLNRLQFGDHIRVEMNELRVWLSGTRDLTLETLTEICHLFHISIGDLVTEQA</sequence>
<dbReference type="EMBL" id="JANHOH010000001">
    <property type="protein sequence ID" value="MCQ6957328.1"/>
    <property type="molecule type" value="Genomic_DNA"/>
</dbReference>
<dbReference type="Proteomes" id="UP001204376">
    <property type="component" value="Unassembled WGS sequence"/>
</dbReference>
<dbReference type="RefSeq" id="WP_256537534.1">
    <property type="nucleotide sequence ID" value="NZ_JANHOH010000001.1"/>
</dbReference>
<dbReference type="InterPro" id="IPR010982">
    <property type="entry name" value="Lambda_DNA-bd_dom_sf"/>
</dbReference>
<comment type="caution">
    <text evidence="2">The sequence shown here is derived from an EMBL/GenBank/DDBJ whole genome shotgun (WGS) entry which is preliminary data.</text>
</comment>
<accession>A0ABT1SYN0</accession>
<organism evidence="2 3">
    <name type="scientific">Mucilaginibacter aquariorum</name>
    <dbReference type="NCBI Taxonomy" id="2967225"/>
    <lineage>
        <taxon>Bacteria</taxon>
        <taxon>Pseudomonadati</taxon>
        <taxon>Bacteroidota</taxon>
        <taxon>Sphingobacteriia</taxon>
        <taxon>Sphingobacteriales</taxon>
        <taxon>Sphingobacteriaceae</taxon>
        <taxon>Mucilaginibacter</taxon>
    </lineage>
</organism>
<dbReference type="PROSITE" id="PS50943">
    <property type="entry name" value="HTH_CROC1"/>
    <property type="match status" value="1"/>
</dbReference>